<feature type="compositionally biased region" description="Polar residues" evidence="1">
    <location>
        <begin position="59"/>
        <end position="70"/>
    </location>
</feature>
<protein>
    <submittedName>
        <fullName evidence="2">Uncharacterized protein</fullName>
    </submittedName>
</protein>
<name>A0A371HS40_MUCPR</name>
<keyword evidence="3" id="KW-1185">Reference proteome</keyword>
<feature type="region of interest" description="Disordered" evidence="1">
    <location>
        <begin position="56"/>
        <end position="77"/>
    </location>
</feature>
<dbReference type="AlphaFoldDB" id="A0A371HS40"/>
<comment type="caution">
    <text evidence="2">The sequence shown here is derived from an EMBL/GenBank/DDBJ whole genome shotgun (WGS) entry which is preliminary data.</text>
</comment>
<organism evidence="2 3">
    <name type="scientific">Mucuna pruriens</name>
    <name type="common">Velvet bean</name>
    <name type="synonym">Dolichos pruriens</name>
    <dbReference type="NCBI Taxonomy" id="157652"/>
    <lineage>
        <taxon>Eukaryota</taxon>
        <taxon>Viridiplantae</taxon>
        <taxon>Streptophyta</taxon>
        <taxon>Embryophyta</taxon>
        <taxon>Tracheophyta</taxon>
        <taxon>Spermatophyta</taxon>
        <taxon>Magnoliopsida</taxon>
        <taxon>eudicotyledons</taxon>
        <taxon>Gunneridae</taxon>
        <taxon>Pentapetalae</taxon>
        <taxon>rosids</taxon>
        <taxon>fabids</taxon>
        <taxon>Fabales</taxon>
        <taxon>Fabaceae</taxon>
        <taxon>Papilionoideae</taxon>
        <taxon>50 kb inversion clade</taxon>
        <taxon>NPAAA clade</taxon>
        <taxon>indigoferoid/millettioid clade</taxon>
        <taxon>Phaseoleae</taxon>
        <taxon>Mucuna</taxon>
    </lineage>
</organism>
<feature type="region of interest" description="Disordered" evidence="1">
    <location>
        <begin position="96"/>
        <end position="122"/>
    </location>
</feature>
<evidence type="ECO:0000313" key="3">
    <source>
        <dbReference type="Proteomes" id="UP000257109"/>
    </source>
</evidence>
<accession>A0A371HS40</accession>
<proteinExistence type="predicted"/>
<dbReference type="OrthoDB" id="1709107at2759"/>
<sequence length="141" mass="15501">MPAQGNSSSLKDLMKQLTANNLEFQQFQHAILAKHNCHHPRPQTQIGQLADTVSHLHSAKSSNLPSQTIPNPRGNVSAVTLRSGKELSQPALQQLLRSAEADSKPDANSQSRQDKTVLVSYPTRTIATAKSESDEEFLKMF</sequence>
<dbReference type="Proteomes" id="UP000257109">
    <property type="component" value="Unassembled WGS sequence"/>
</dbReference>
<evidence type="ECO:0000256" key="1">
    <source>
        <dbReference type="SAM" id="MobiDB-lite"/>
    </source>
</evidence>
<evidence type="ECO:0000313" key="2">
    <source>
        <dbReference type="EMBL" id="RDY05596.1"/>
    </source>
</evidence>
<dbReference type="EMBL" id="QJKJ01001846">
    <property type="protein sequence ID" value="RDY05596.1"/>
    <property type="molecule type" value="Genomic_DNA"/>
</dbReference>
<reference evidence="2" key="1">
    <citation type="submission" date="2018-05" db="EMBL/GenBank/DDBJ databases">
        <title>Draft genome of Mucuna pruriens seed.</title>
        <authorList>
            <person name="Nnadi N.E."/>
            <person name="Vos R."/>
            <person name="Hasami M.H."/>
            <person name="Devisetty U.K."/>
            <person name="Aguiy J.C."/>
        </authorList>
    </citation>
    <scope>NUCLEOTIDE SEQUENCE [LARGE SCALE GENOMIC DNA]</scope>
    <source>
        <strain evidence="2">JCA_2017</strain>
    </source>
</reference>
<gene>
    <name evidence="2" type="ORF">CR513_10540</name>
</gene>
<feature type="non-terminal residue" evidence="2">
    <location>
        <position position="1"/>
    </location>
</feature>